<dbReference type="GO" id="GO:0005739">
    <property type="term" value="C:mitochondrion"/>
    <property type="evidence" value="ECO:0007669"/>
    <property type="project" value="UniProtKB-SubCell"/>
</dbReference>
<dbReference type="PANTHER" id="PTHR28163:SF1">
    <property type="entry name" value="PROTEIN PET117 HOMOLOG, MITOCHONDRIAL"/>
    <property type="match status" value="1"/>
</dbReference>
<organism evidence="6 7">
    <name type="scientific">Galleria mellonella</name>
    <name type="common">Greater wax moth</name>
    <dbReference type="NCBI Taxonomy" id="7137"/>
    <lineage>
        <taxon>Eukaryota</taxon>
        <taxon>Metazoa</taxon>
        <taxon>Ecdysozoa</taxon>
        <taxon>Arthropoda</taxon>
        <taxon>Hexapoda</taxon>
        <taxon>Insecta</taxon>
        <taxon>Pterygota</taxon>
        <taxon>Neoptera</taxon>
        <taxon>Endopterygota</taxon>
        <taxon>Lepidoptera</taxon>
        <taxon>Glossata</taxon>
        <taxon>Ditrysia</taxon>
        <taxon>Pyraloidea</taxon>
        <taxon>Pyralidae</taxon>
        <taxon>Galleriinae</taxon>
        <taxon>Galleria</taxon>
    </lineage>
</organism>
<comment type="subcellular location">
    <subcellularLocation>
        <location evidence="1">Mitochondrion</location>
    </subcellularLocation>
</comment>
<keyword evidence="3" id="KW-0809">Transit peptide</keyword>
<protein>
    <submittedName>
        <fullName evidence="7">Protein PET117 homolog, mitochondrial</fullName>
    </submittedName>
</protein>
<accession>A0A6J1WCE7</accession>
<feature type="signal peptide" evidence="5">
    <location>
        <begin position="1"/>
        <end position="19"/>
    </location>
</feature>
<evidence type="ECO:0000256" key="3">
    <source>
        <dbReference type="ARBA" id="ARBA00022946"/>
    </source>
</evidence>
<name>A0A6J1WCE7_GALME</name>
<evidence type="ECO:0000313" key="7">
    <source>
        <dbReference type="RefSeq" id="XP_026751074.1"/>
    </source>
</evidence>
<dbReference type="Pfam" id="PF15786">
    <property type="entry name" value="PET117"/>
    <property type="match status" value="1"/>
</dbReference>
<dbReference type="KEGG" id="gmw:113511615"/>
<evidence type="ECO:0000256" key="2">
    <source>
        <dbReference type="ARBA" id="ARBA00008197"/>
    </source>
</evidence>
<keyword evidence="5" id="KW-0732">Signal</keyword>
<evidence type="ECO:0000313" key="6">
    <source>
        <dbReference type="Proteomes" id="UP001652740"/>
    </source>
</evidence>
<evidence type="ECO:0000256" key="1">
    <source>
        <dbReference type="ARBA" id="ARBA00004173"/>
    </source>
</evidence>
<keyword evidence="6" id="KW-1185">Reference proteome</keyword>
<feature type="chain" id="PRO_5027074720" evidence="5">
    <location>
        <begin position="20"/>
        <end position="74"/>
    </location>
</feature>
<dbReference type="OrthoDB" id="76305at2759"/>
<proteinExistence type="inferred from homology"/>
<reference evidence="7" key="1">
    <citation type="submission" date="2025-08" db="UniProtKB">
        <authorList>
            <consortium name="RefSeq"/>
        </authorList>
    </citation>
    <scope>IDENTIFICATION</scope>
    <source>
        <tissue evidence="7">Whole larvae</tissue>
    </source>
</reference>
<dbReference type="InterPro" id="IPR031568">
    <property type="entry name" value="Pet117"/>
</dbReference>
<comment type="similarity">
    <text evidence="2">Belongs to the PET117 family.</text>
</comment>
<evidence type="ECO:0000256" key="5">
    <source>
        <dbReference type="SAM" id="SignalP"/>
    </source>
</evidence>
<dbReference type="PANTHER" id="PTHR28163">
    <property type="entry name" value="PROTEIN PET117 HOMOLOG, MITOCHONDRIAL"/>
    <property type="match status" value="1"/>
</dbReference>
<evidence type="ECO:0000256" key="4">
    <source>
        <dbReference type="ARBA" id="ARBA00023128"/>
    </source>
</evidence>
<sequence>MSSPASKLVLGLSCALTLGIVTYVHVKQQTDREKMHEGVVRDIERQQRRKIENLYLLQKQNDLTKQIKKEMENS</sequence>
<dbReference type="AlphaFoldDB" id="A0A6J1WCE7"/>
<dbReference type="Proteomes" id="UP001652740">
    <property type="component" value="Unplaced"/>
</dbReference>
<dbReference type="GO" id="GO:0033617">
    <property type="term" value="P:mitochondrial respiratory chain complex IV assembly"/>
    <property type="evidence" value="ECO:0007669"/>
    <property type="project" value="TreeGrafter"/>
</dbReference>
<keyword evidence="4" id="KW-0496">Mitochondrion</keyword>
<dbReference type="GeneID" id="113511615"/>
<dbReference type="InParanoid" id="A0A6J1WCE7"/>
<dbReference type="RefSeq" id="XP_026751074.1">
    <property type="nucleotide sequence ID" value="XM_026895273.3"/>
</dbReference>
<dbReference type="FunCoup" id="A0A6J1WCE7">
    <property type="interactions" value="335"/>
</dbReference>
<gene>
    <name evidence="7" type="primary">LOC113511615</name>
</gene>